<feature type="transmembrane region" description="Helical" evidence="1">
    <location>
        <begin position="6"/>
        <end position="27"/>
    </location>
</feature>
<reference evidence="2" key="1">
    <citation type="journal article" date="2015" name="Nature">
        <title>Complex archaea that bridge the gap between prokaryotes and eukaryotes.</title>
        <authorList>
            <person name="Spang A."/>
            <person name="Saw J.H."/>
            <person name="Jorgensen S.L."/>
            <person name="Zaremba-Niedzwiedzka K."/>
            <person name="Martijn J."/>
            <person name="Lind A.E."/>
            <person name="van Eijk R."/>
            <person name="Schleper C."/>
            <person name="Guy L."/>
            <person name="Ettema T.J."/>
        </authorList>
    </citation>
    <scope>NUCLEOTIDE SEQUENCE</scope>
</reference>
<evidence type="ECO:0000256" key="1">
    <source>
        <dbReference type="SAM" id="Phobius"/>
    </source>
</evidence>
<gene>
    <name evidence="2" type="ORF">LCGC14_0669410</name>
</gene>
<proteinExistence type="predicted"/>
<keyword evidence="1" id="KW-0472">Membrane</keyword>
<accession>A0A0F9RBL8</accession>
<protein>
    <submittedName>
        <fullName evidence="2">Uncharacterized protein</fullName>
    </submittedName>
</protein>
<evidence type="ECO:0000313" key="2">
    <source>
        <dbReference type="EMBL" id="KKN46812.1"/>
    </source>
</evidence>
<keyword evidence="1" id="KW-1133">Transmembrane helix</keyword>
<sequence>MSINATWMGFWICVAFVICFVVSLLTLPNIDKPSDNEIMVELVAQGISPAVMECLSRNWNQIPVYEICKTVLTNNDLTREEAEELVNELRQE</sequence>
<organism evidence="2">
    <name type="scientific">marine sediment metagenome</name>
    <dbReference type="NCBI Taxonomy" id="412755"/>
    <lineage>
        <taxon>unclassified sequences</taxon>
        <taxon>metagenomes</taxon>
        <taxon>ecological metagenomes</taxon>
    </lineage>
</organism>
<comment type="caution">
    <text evidence="2">The sequence shown here is derived from an EMBL/GenBank/DDBJ whole genome shotgun (WGS) entry which is preliminary data.</text>
</comment>
<name>A0A0F9RBL8_9ZZZZ</name>
<dbReference type="EMBL" id="LAZR01001311">
    <property type="protein sequence ID" value="KKN46812.1"/>
    <property type="molecule type" value="Genomic_DNA"/>
</dbReference>
<dbReference type="AlphaFoldDB" id="A0A0F9RBL8"/>
<keyword evidence="1" id="KW-0812">Transmembrane</keyword>